<dbReference type="Proteomes" id="UP001217089">
    <property type="component" value="Unassembled WGS sequence"/>
</dbReference>
<sequence length="404" mass="46968">MDCWGNETASCNIGVIANVVSRTSLVTSAKQEPSIQRSKGNDLLPCAQQVCCPTCFLWTDKCEQENISELTSDQQCDRNRIQQWIWVKEDNVYHGLKFPVDLDELTFSLSSIKTEEILIKFNFSEGCNATSVINETETEELILRTLQSDVTGNISESLLCHRSCRNMNKGIDLAWIITTVWIGVIGCFIRPHWKSADIDFPNVYRYESIEYRQILTDKFSRSSNLWDFNCFHKDRSVAYFLVFIKQFLRTYPLLLEKIFDIQEKIKQQYICKEKSATNKKLSENDVEQVGIDEDLFDYIAANCFSVQKRVFVLIIKTVITSVFFTVTIFILVDTNKLHFLSFDNSLALLFIFITPKLVEIFADTDPKIDIDNNEEQIEFLIKNYKKTTNRLHFTLIWFPCFFSI</sequence>
<gene>
    <name evidence="2" type="ORF">KUTeg_021799</name>
</gene>
<evidence type="ECO:0000256" key="1">
    <source>
        <dbReference type="SAM" id="Phobius"/>
    </source>
</evidence>
<feature type="transmembrane region" description="Helical" evidence="1">
    <location>
        <begin position="310"/>
        <end position="332"/>
    </location>
</feature>
<name>A0ABQ9E9X4_TEGGR</name>
<comment type="caution">
    <text evidence="2">The sequence shown here is derived from an EMBL/GenBank/DDBJ whole genome shotgun (WGS) entry which is preliminary data.</text>
</comment>
<keyword evidence="3" id="KW-1185">Reference proteome</keyword>
<evidence type="ECO:0000313" key="3">
    <source>
        <dbReference type="Proteomes" id="UP001217089"/>
    </source>
</evidence>
<keyword evidence="1" id="KW-0812">Transmembrane</keyword>
<reference evidence="2 3" key="1">
    <citation type="submission" date="2022-12" db="EMBL/GenBank/DDBJ databases">
        <title>Chromosome-level genome of Tegillarca granosa.</title>
        <authorList>
            <person name="Kim J."/>
        </authorList>
    </citation>
    <scope>NUCLEOTIDE SEQUENCE [LARGE SCALE GENOMIC DNA]</scope>
    <source>
        <strain evidence="2">Teg-2019</strain>
        <tissue evidence="2">Adductor muscle</tissue>
    </source>
</reference>
<accession>A0ABQ9E9X4</accession>
<protein>
    <submittedName>
        <fullName evidence="2">Uncharacterized protein</fullName>
    </submittedName>
</protein>
<evidence type="ECO:0000313" key="2">
    <source>
        <dbReference type="EMBL" id="KAJ8300280.1"/>
    </source>
</evidence>
<keyword evidence="1" id="KW-1133">Transmembrane helix</keyword>
<organism evidence="2 3">
    <name type="scientific">Tegillarca granosa</name>
    <name type="common">Malaysian cockle</name>
    <name type="synonym">Anadara granosa</name>
    <dbReference type="NCBI Taxonomy" id="220873"/>
    <lineage>
        <taxon>Eukaryota</taxon>
        <taxon>Metazoa</taxon>
        <taxon>Spiralia</taxon>
        <taxon>Lophotrochozoa</taxon>
        <taxon>Mollusca</taxon>
        <taxon>Bivalvia</taxon>
        <taxon>Autobranchia</taxon>
        <taxon>Pteriomorphia</taxon>
        <taxon>Arcoida</taxon>
        <taxon>Arcoidea</taxon>
        <taxon>Arcidae</taxon>
        <taxon>Tegillarca</taxon>
    </lineage>
</organism>
<dbReference type="EMBL" id="JARBDR010000919">
    <property type="protein sequence ID" value="KAJ8300280.1"/>
    <property type="molecule type" value="Genomic_DNA"/>
</dbReference>
<feature type="transmembrane region" description="Helical" evidence="1">
    <location>
        <begin position="173"/>
        <end position="189"/>
    </location>
</feature>
<keyword evidence="1" id="KW-0472">Membrane</keyword>
<proteinExistence type="predicted"/>